<dbReference type="EMBL" id="UASO01000004">
    <property type="protein sequence ID" value="SQC23530.1"/>
    <property type="molecule type" value="Genomic_DNA"/>
</dbReference>
<dbReference type="AlphaFoldDB" id="A0A2X3FLC6"/>
<sequence>MSLPVAPLSTVSNALAREAEMGRKSTIHKLPTDVRAHIERRLREDQLTLDELLEDIRQHFPDTDETPSRSALGRYKQSFGEMVSRMREQDQMARLLVSELGENPDDRAGALMVQAVTTLTTHAAFTAQQEADPDIDTVRHLARAAKDVLQSRKASLDERREIERAARERLLKEQEENLQETARAQGLSEDQVQFWRERVLGIK</sequence>
<accession>A0A2X3FLC6</accession>
<name>A0A2X3FLC6_KLEPN</name>
<gene>
    <name evidence="1" type="ORF">NCTC9645_03585</name>
</gene>
<organism evidence="1 2">
    <name type="scientific">Klebsiella pneumoniae</name>
    <dbReference type="NCBI Taxonomy" id="573"/>
    <lineage>
        <taxon>Bacteria</taxon>
        <taxon>Pseudomonadati</taxon>
        <taxon>Pseudomonadota</taxon>
        <taxon>Gammaproteobacteria</taxon>
        <taxon>Enterobacterales</taxon>
        <taxon>Enterobacteriaceae</taxon>
        <taxon>Klebsiella/Raoultella group</taxon>
        <taxon>Klebsiella</taxon>
        <taxon>Klebsiella pneumoniae complex</taxon>
    </lineage>
</organism>
<evidence type="ECO:0000313" key="2">
    <source>
        <dbReference type="Proteomes" id="UP000250675"/>
    </source>
</evidence>
<dbReference type="Pfam" id="PF11985">
    <property type="entry name" value="Phage_Mu_Gp27"/>
    <property type="match status" value="1"/>
</dbReference>
<reference evidence="1 2" key="1">
    <citation type="submission" date="2018-06" db="EMBL/GenBank/DDBJ databases">
        <authorList>
            <consortium name="Pathogen Informatics"/>
            <person name="Doyle S."/>
        </authorList>
    </citation>
    <scope>NUCLEOTIDE SEQUENCE [LARGE SCALE GENOMIC DNA]</scope>
    <source>
        <strain evidence="1 2">NCTC9645</strain>
    </source>
</reference>
<protein>
    <submittedName>
        <fullName evidence="1">Protein of uncharacterized function (DUF3486)</fullName>
    </submittedName>
</protein>
<proteinExistence type="predicted"/>
<dbReference type="Proteomes" id="UP000250675">
    <property type="component" value="Unassembled WGS sequence"/>
</dbReference>
<dbReference type="InterPro" id="IPR021874">
    <property type="entry name" value="Phage_Mu_Gp27"/>
</dbReference>
<evidence type="ECO:0000313" key="1">
    <source>
        <dbReference type="EMBL" id="SQC23530.1"/>
    </source>
</evidence>